<evidence type="ECO:0000256" key="1">
    <source>
        <dbReference type="ARBA" id="ARBA00007378"/>
    </source>
</evidence>
<dbReference type="GO" id="GO:0006979">
    <property type="term" value="P:response to oxidative stress"/>
    <property type="evidence" value="ECO:0007669"/>
    <property type="project" value="InterPro"/>
</dbReference>
<comment type="similarity">
    <text evidence="1">Belongs to the OsmC/Ohr family.</text>
</comment>
<dbReference type="InterPro" id="IPR015946">
    <property type="entry name" value="KH_dom-like_a/b"/>
</dbReference>
<dbReference type="InterPro" id="IPR003718">
    <property type="entry name" value="OsmC/Ohr_fam"/>
</dbReference>
<dbReference type="InterPro" id="IPR036102">
    <property type="entry name" value="OsmC/Ohrsf"/>
</dbReference>
<dbReference type="PANTHER" id="PTHR33797:SF2">
    <property type="entry name" value="ORGANIC HYDROPEROXIDE RESISTANCE PROTEIN-LIKE"/>
    <property type="match status" value="1"/>
</dbReference>
<dbReference type="RefSeq" id="XP_033586986.1">
    <property type="nucleotide sequence ID" value="XM_033734290.1"/>
</dbReference>
<dbReference type="Gene3D" id="3.30.300.20">
    <property type="match status" value="1"/>
</dbReference>
<sequence>MASIRAIRPLIRQAPRAASRTPAIQKRFLNIENAPVIFSSHATVTGGRAQGHIEGDNIKLDLGMPKALGGDGAKANPEELFAAGYGSCFQSAMGIASQQVGVKLPSDTDYSIETTVHLIGSMKEVDLGLRVEMKVKAKGVSKADLEKVIAKTKEICPYSRATKGNVVTNVEAVVS</sequence>
<dbReference type="GeneID" id="54475292"/>
<dbReference type="SUPFAM" id="SSF82784">
    <property type="entry name" value="OsmC-like"/>
    <property type="match status" value="1"/>
</dbReference>
<accession>A0A6A6PKT6</accession>
<gene>
    <name evidence="2" type="ORF">BDY17DRAFT_301710</name>
</gene>
<reference evidence="2" key="1">
    <citation type="journal article" date="2020" name="Stud. Mycol.">
        <title>101 Dothideomycetes genomes: a test case for predicting lifestyles and emergence of pathogens.</title>
        <authorList>
            <person name="Haridas S."/>
            <person name="Albert R."/>
            <person name="Binder M."/>
            <person name="Bloem J."/>
            <person name="Labutti K."/>
            <person name="Salamov A."/>
            <person name="Andreopoulos B."/>
            <person name="Baker S."/>
            <person name="Barry K."/>
            <person name="Bills G."/>
            <person name="Bluhm B."/>
            <person name="Cannon C."/>
            <person name="Castanera R."/>
            <person name="Culley D."/>
            <person name="Daum C."/>
            <person name="Ezra D."/>
            <person name="Gonzalez J."/>
            <person name="Henrissat B."/>
            <person name="Kuo A."/>
            <person name="Liang C."/>
            <person name="Lipzen A."/>
            <person name="Lutzoni F."/>
            <person name="Magnuson J."/>
            <person name="Mondo S."/>
            <person name="Nolan M."/>
            <person name="Ohm R."/>
            <person name="Pangilinan J."/>
            <person name="Park H.-J."/>
            <person name="Ramirez L."/>
            <person name="Alfaro M."/>
            <person name="Sun H."/>
            <person name="Tritt A."/>
            <person name="Yoshinaga Y."/>
            <person name="Zwiers L.-H."/>
            <person name="Turgeon B."/>
            <person name="Goodwin S."/>
            <person name="Spatafora J."/>
            <person name="Crous P."/>
            <person name="Grigoriev I."/>
        </authorList>
    </citation>
    <scope>NUCLEOTIDE SEQUENCE</scope>
    <source>
        <strain evidence="2">CBS 113389</strain>
    </source>
</reference>
<dbReference type="PANTHER" id="PTHR33797">
    <property type="entry name" value="ORGANIC HYDROPEROXIDE RESISTANCE PROTEIN-LIKE"/>
    <property type="match status" value="1"/>
</dbReference>
<dbReference type="OrthoDB" id="60422at2759"/>
<organism evidence="2 3">
    <name type="scientific">Neohortaea acidophila</name>
    <dbReference type="NCBI Taxonomy" id="245834"/>
    <lineage>
        <taxon>Eukaryota</taxon>
        <taxon>Fungi</taxon>
        <taxon>Dikarya</taxon>
        <taxon>Ascomycota</taxon>
        <taxon>Pezizomycotina</taxon>
        <taxon>Dothideomycetes</taxon>
        <taxon>Dothideomycetidae</taxon>
        <taxon>Mycosphaerellales</taxon>
        <taxon>Teratosphaeriaceae</taxon>
        <taxon>Neohortaea</taxon>
    </lineage>
</organism>
<dbReference type="NCBIfam" id="TIGR03561">
    <property type="entry name" value="organ_hyd_perox"/>
    <property type="match status" value="1"/>
</dbReference>
<dbReference type="AlphaFoldDB" id="A0A6A6PKT6"/>
<keyword evidence="3" id="KW-1185">Reference proteome</keyword>
<name>A0A6A6PKT6_9PEZI</name>
<dbReference type="Pfam" id="PF02566">
    <property type="entry name" value="OsmC"/>
    <property type="match status" value="1"/>
</dbReference>
<protein>
    <submittedName>
        <fullName evidence="2">OsmC/Ohr family</fullName>
    </submittedName>
</protein>
<evidence type="ECO:0000313" key="3">
    <source>
        <dbReference type="Proteomes" id="UP000799767"/>
    </source>
</evidence>
<dbReference type="InterPro" id="IPR019953">
    <property type="entry name" value="OHR"/>
</dbReference>
<evidence type="ECO:0000313" key="2">
    <source>
        <dbReference type="EMBL" id="KAF2480416.1"/>
    </source>
</evidence>
<dbReference type="Proteomes" id="UP000799767">
    <property type="component" value="Unassembled WGS sequence"/>
</dbReference>
<dbReference type="EMBL" id="MU001639">
    <property type="protein sequence ID" value="KAF2480416.1"/>
    <property type="molecule type" value="Genomic_DNA"/>
</dbReference>
<dbReference type="Gene3D" id="2.20.25.10">
    <property type="match status" value="1"/>
</dbReference>
<proteinExistence type="inferred from homology"/>